<keyword evidence="2" id="KW-1185">Reference proteome</keyword>
<proteinExistence type="predicted"/>
<organism evidence="1 2">
    <name type="scientific">Ensete ventricosum</name>
    <name type="common">Abyssinian banana</name>
    <name type="synonym">Musa ensete</name>
    <dbReference type="NCBI Taxonomy" id="4639"/>
    <lineage>
        <taxon>Eukaryota</taxon>
        <taxon>Viridiplantae</taxon>
        <taxon>Streptophyta</taxon>
        <taxon>Embryophyta</taxon>
        <taxon>Tracheophyta</taxon>
        <taxon>Spermatophyta</taxon>
        <taxon>Magnoliopsida</taxon>
        <taxon>Liliopsida</taxon>
        <taxon>Zingiberales</taxon>
        <taxon>Musaceae</taxon>
        <taxon>Ensete</taxon>
    </lineage>
</organism>
<protein>
    <submittedName>
        <fullName evidence="1">Uncharacterized protein</fullName>
    </submittedName>
</protein>
<sequence>MMTAWEKPTLTCAAPRFSRAPARYRAPPPSLHSIFPPPLWNKIASQVLLLLGSGVGSLRFTAFSTGASLFQGALVGFG</sequence>
<evidence type="ECO:0000313" key="2">
    <source>
        <dbReference type="Proteomes" id="UP001222027"/>
    </source>
</evidence>
<name>A0AAV8Q819_ENSVE</name>
<accession>A0AAV8Q819</accession>
<gene>
    <name evidence="1" type="ORF">OPV22_025679</name>
</gene>
<dbReference type="AlphaFoldDB" id="A0AAV8Q819"/>
<reference evidence="1 2" key="1">
    <citation type="submission" date="2022-12" db="EMBL/GenBank/DDBJ databases">
        <title>Chromosome-scale assembly of the Ensete ventricosum genome.</title>
        <authorList>
            <person name="Dussert Y."/>
            <person name="Stocks J."/>
            <person name="Wendawek A."/>
            <person name="Woldeyes F."/>
            <person name="Nichols R.A."/>
            <person name="Borrell J.S."/>
        </authorList>
    </citation>
    <scope>NUCLEOTIDE SEQUENCE [LARGE SCALE GENOMIC DNA]</scope>
    <source>
        <strain evidence="2">cv. Maze</strain>
        <tissue evidence="1">Seeds</tissue>
    </source>
</reference>
<comment type="caution">
    <text evidence="1">The sequence shown here is derived from an EMBL/GenBank/DDBJ whole genome shotgun (WGS) entry which is preliminary data.</text>
</comment>
<evidence type="ECO:0000313" key="1">
    <source>
        <dbReference type="EMBL" id="KAJ8471336.1"/>
    </source>
</evidence>
<dbReference type="Proteomes" id="UP001222027">
    <property type="component" value="Unassembled WGS sequence"/>
</dbReference>
<dbReference type="EMBL" id="JAQQAF010000007">
    <property type="protein sequence ID" value="KAJ8471336.1"/>
    <property type="molecule type" value="Genomic_DNA"/>
</dbReference>